<accession>A0ABQ2ZH92</accession>
<keyword evidence="1" id="KW-1133">Transmembrane helix</keyword>
<evidence type="ECO:0000256" key="1">
    <source>
        <dbReference type="SAM" id="Phobius"/>
    </source>
</evidence>
<sequence length="55" mass="5802">MEAPLLSVHAAVVFLAAVIIGLVMGGLMFLHDKSVPAAVVAPWWPLEAAFPCRTS</sequence>
<feature type="transmembrane region" description="Helical" evidence="1">
    <location>
        <begin position="6"/>
        <end position="30"/>
    </location>
</feature>
<dbReference type="GeneID" id="96288082"/>
<dbReference type="RefSeq" id="WP_229891980.1">
    <property type="nucleotide sequence ID" value="NZ_BMUU01000001.1"/>
</dbReference>
<keyword evidence="3" id="KW-1185">Reference proteome</keyword>
<evidence type="ECO:0000313" key="3">
    <source>
        <dbReference type="Proteomes" id="UP000600946"/>
    </source>
</evidence>
<protein>
    <submittedName>
        <fullName evidence="2">Uncharacterized protein</fullName>
    </submittedName>
</protein>
<reference evidence="3" key="1">
    <citation type="journal article" date="2019" name="Int. J. Syst. Evol. Microbiol.">
        <title>The Global Catalogue of Microorganisms (GCM) 10K type strain sequencing project: providing services to taxonomists for standard genome sequencing and annotation.</title>
        <authorList>
            <consortium name="The Broad Institute Genomics Platform"/>
            <consortium name="The Broad Institute Genome Sequencing Center for Infectious Disease"/>
            <person name="Wu L."/>
            <person name="Ma J."/>
        </authorList>
    </citation>
    <scope>NUCLEOTIDE SEQUENCE [LARGE SCALE GENOMIC DNA]</scope>
    <source>
        <strain evidence="3">JCM 4594</strain>
    </source>
</reference>
<proteinExistence type="predicted"/>
<evidence type="ECO:0000313" key="2">
    <source>
        <dbReference type="EMBL" id="GGY12964.1"/>
    </source>
</evidence>
<organism evidence="2 3">
    <name type="scientific">Streptomyces xanthochromogenes</name>
    <dbReference type="NCBI Taxonomy" id="67384"/>
    <lineage>
        <taxon>Bacteria</taxon>
        <taxon>Bacillati</taxon>
        <taxon>Actinomycetota</taxon>
        <taxon>Actinomycetes</taxon>
        <taxon>Kitasatosporales</taxon>
        <taxon>Streptomycetaceae</taxon>
        <taxon>Streptomyces</taxon>
    </lineage>
</organism>
<gene>
    <name evidence="2" type="ORF">GCM10010326_00110</name>
</gene>
<name>A0ABQ2ZH92_9ACTN</name>
<comment type="caution">
    <text evidence="2">The sequence shown here is derived from an EMBL/GenBank/DDBJ whole genome shotgun (WGS) entry which is preliminary data.</text>
</comment>
<dbReference type="Proteomes" id="UP000600946">
    <property type="component" value="Unassembled WGS sequence"/>
</dbReference>
<dbReference type="EMBL" id="BMUU01000001">
    <property type="protein sequence ID" value="GGY12964.1"/>
    <property type="molecule type" value="Genomic_DNA"/>
</dbReference>
<keyword evidence="1" id="KW-0812">Transmembrane</keyword>
<keyword evidence="1" id="KW-0472">Membrane</keyword>